<dbReference type="Pfam" id="PF13561">
    <property type="entry name" value="adh_short_C2"/>
    <property type="match status" value="1"/>
</dbReference>
<reference evidence="2 3" key="1">
    <citation type="submission" date="2016-06" db="EMBL/GenBank/DDBJ databases">
        <title>Complete genome sequence of a deep-branching marine Gamma Proteobacterium Woeseia oceani type strain XK5.</title>
        <authorList>
            <person name="Mu D."/>
            <person name="Du Z."/>
        </authorList>
    </citation>
    <scope>NUCLEOTIDE SEQUENCE [LARGE SCALE GENOMIC DNA]</scope>
    <source>
        <strain evidence="2 3">XK5</strain>
    </source>
</reference>
<comment type="similarity">
    <text evidence="1">Belongs to the short-chain dehydrogenases/reductases (SDR) family.</text>
</comment>
<dbReference type="Proteomes" id="UP000092695">
    <property type="component" value="Chromosome"/>
</dbReference>
<dbReference type="Gene3D" id="3.40.50.720">
    <property type="entry name" value="NAD(P)-binding Rossmann-like Domain"/>
    <property type="match status" value="1"/>
</dbReference>
<dbReference type="KEGG" id="woc:BA177_03910"/>
<protein>
    <submittedName>
        <fullName evidence="2">Gluconate 5-dehydrogenase</fullName>
    </submittedName>
</protein>
<dbReference type="InterPro" id="IPR002347">
    <property type="entry name" value="SDR_fam"/>
</dbReference>
<evidence type="ECO:0000256" key="1">
    <source>
        <dbReference type="ARBA" id="ARBA00006484"/>
    </source>
</evidence>
<accession>A0A193LDB2</accession>
<dbReference type="AlphaFoldDB" id="A0A193LDB2"/>
<dbReference type="SUPFAM" id="SSF51735">
    <property type="entry name" value="NAD(P)-binding Rossmann-fold domains"/>
    <property type="match status" value="1"/>
</dbReference>
<dbReference type="PRINTS" id="PR00081">
    <property type="entry name" value="GDHRDH"/>
</dbReference>
<dbReference type="RefSeq" id="WP_068613099.1">
    <property type="nucleotide sequence ID" value="NZ_CP016268.1"/>
</dbReference>
<dbReference type="PANTHER" id="PTHR42760:SF40">
    <property type="entry name" value="3-OXOACYL-[ACYL-CARRIER-PROTEIN] REDUCTASE, CHLOROPLASTIC"/>
    <property type="match status" value="1"/>
</dbReference>
<name>A0A193LDB2_9GAMM</name>
<dbReference type="PRINTS" id="PR00080">
    <property type="entry name" value="SDRFAMILY"/>
</dbReference>
<dbReference type="GO" id="GO:0016616">
    <property type="term" value="F:oxidoreductase activity, acting on the CH-OH group of donors, NAD or NADP as acceptor"/>
    <property type="evidence" value="ECO:0007669"/>
    <property type="project" value="TreeGrafter"/>
</dbReference>
<dbReference type="PANTHER" id="PTHR42760">
    <property type="entry name" value="SHORT-CHAIN DEHYDROGENASES/REDUCTASES FAMILY MEMBER"/>
    <property type="match status" value="1"/>
</dbReference>
<sequence>MNLFDLKGKTVLITGGYGYLGGAMATGLSQYQANVCVLARSESKFREAFGSDADQFSFIPCDIADATSIKSAVTIAAENHGSIDVLINNAMYCRGNDPLGISDEDWEFSVDGVINSVYRCIREVAPIMKQQASGSIINISSMYGIVAPDFAAYENAPSSLNPPHYGAGKAAVIQMTKYYAQLLGPQNVRVNCISPGPFPNPDTQRNQSFISALGERTSLGRIGRPEELVGAAVYLASHASSYVTGQNLVVDGGWTVT</sequence>
<evidence type="ECO:0000313" key="2">
    <source>
        <dbReference type="EMBL" id="ANO50468.1"/>
    </source>
</evidence>
<gene>
    <name evidence="2" type="ORF">BA177_03910</name>
</gene>
<proteinExistence type="inferred from homology"/>
<dbReference type="FunFam" id="3.40.50.720:FF:000084">
    <property type="entry name" value="Short-chain dehydrogenase reductase"/>
    <property type="match status" value="1"/>
</dbReference>
<dbReference type="InterPro" id="IPR036291">
    <property type="entry name" value="NAD(P)-bd_dom_sf"/>
</dbReference>
<dbReference type="GO" id="GO:0030497">
    <property type="term" value="P:fatty acid elongation"/>
    <property type="evidence" value="ECO:0007669"/>
    <property type="project" value="TreeGrafter"/>
</dbReference>
<keyword evidence="3" id="KW-1185">Reference proteome</keyword>
<dbReference type="EMBL" id="CP016268">
    <property type="protein sequence ID" value="ANO50468.1"/>
    <property type="molecule type" value="Genomic_DNA"/>
</dbReference>
<dbReference type="OrthoDB" id="9789398at2"/>
<evidence type="ECO:0000313" key="3">
    <source>
        <dbReference type="Proteomes" id="UP000092695"/>
    </source>
</evidence>
<organism evidence="2 3">
    <name type="scientific">Woeseia oceani</name>
    <dbReference type="NCBI Taxonomy" id="1548547"/>
    <lineage>
        <taxon>Bacteria</taxon>
        <taxon>Pseudomonadati</taxon>
        <taxon>Pseudomonadota</taxon>
        <taxon>Gammaproteobacteria</taxon>
        <taxon>Woeseiales</taxon>
        <taxon>Woeseiaceae</taxon>
        <taxon>Woeseia</taxon>
    </lineage>
</organism>
<dbReference type="STRING" id="1548547.BA177_03910"/>